<comment type="similarity">
    <text evidence="6">Belongs to the PNP/UDP phosphorylase family. MtnN subfamily.</text>
</comment>
<feature type="active site" description="Proton donor" evidence="6">
    <location>
        <position position="204"/>
    </location>
</feature>
<feature type="binding site" evidence="6">
    <location>
        <begin position="180"/>
        <end position="181"/>
    </location>
    <ligand>
        <name>substrate</name>
    </ligand>
</feature>
<feature type="active site" description="Proton acceptor" evidence="6">
    <location>
        <position position="18"/>
    </location>
</feature>
<dbReference type="FunFam" id="3.40.50.1580:FF:000001">
    <property type="entry name" value="MTA/SAH nucleosidase family protein"/>
    <property type="match status" value="1"/>
</dbReference>
<dbReference type="GO" id="GO:0005829">
    <property type="term" value="C:cytosol"/>
    <property type="evidence" value="ECO:0007669"/>
    <property type="project" value="TreeGrafter"/>
</dbReference>
<dbReference type="NCBIfam" id="TIGR01704">
    <property type="entry name" value="MTA_SAH-Nsdase"/>
    <property type="match status" value="1"/>
</dbReference>
<reference evidence="8 9" key="1">
    <citation type="submission" date="2016-04" db="EMBL/GenBank/DDBJ databases">
        <title>Complete Genome Sequence of Halotalea alkalilenta IHB B 13600.</title>
        <authorList>
            <person name="Swarnkar M.K."/>
            <person name="Sharma A."/>
            <person name="Kaushal K."/>
            <person name="Soni R."/>
            <person name="Rana S."/>
            <person name="Singh A.K."/>
            <person name="Gulati A."/>
        </authorList>
    </citation>
    <scope>NUCLEOTIDE SEQUENCE [LARGE SCALE GENOMIC DNA]</scope>
    <source>
        <strain evidence="8 9">IHB B 13600</strain>
    </source>
</reference>
<dbReference type="Pfam" id="PF01048">
    <property type="entry name" value="PNP_UDP_1"/>
    <property type="match status" value="1"/>
</dbReference>
<evidence type="ECO:0000256" key="3">
    <source>
        <dbReference type="ARBA" id="ARBA00022801"/>
    </source>
</evidence>
<dbReference type="PANTHER" id="PTHR46832:SF1">
    <property type="entry name" value="5'-METHYLTHIOADENOSINE_S-ADENOSYLHOMOCYSTEINE NUCLEOSIDASE"/>
    <property type="match status" value="1"/>
</dbReference>
<dbReference type="GO" id="GO:0019509">
    <property type="term" value="P:L-methionine salvage from methylthioadenosine"/>
    <property type="evidence" value="ECO:0007669"/>
    <property type="project" value="UniProtKB-UniRule"/>
</dbReference>
<dbReference type="Gene3D" id="3.40.50.1580">
    <property type="entry name" value="Nucleoside phosphorylase domain"/>
    <property type="match status" value="1"/>
</dbReference>
<dbReference type="Proteomes" id="UP000077875">
    <property type="component" value="Chromosome"/>
</dbReference>
<dbReference type="PANTHER" id="PTHR46832">
    <property type="entry name" value="5'-METHYLTHIOADENOSINE/S-ADENOSYLHOMOCYSTEINE NUCLEOSIDASE"/>
    <property type="match status" value="1"/>
</dbReference>
<dbReference type="GO" id="GO:0008782">
    <property type="term" value="F:adenosylhomocysteine nucleosidase activity"/>
    <property type="evidence" value="ECO:0007669"/>
    <property type="project" value="UniProtKB-UniRule"/>
</dbReference>
<dbReference type="SUPFAM" id="SSF53167">
    <property type="entry name" value="Purine and uridine phosphorylases"/>
    <property type="match status" value="1"/>
</dbReference>
<dbReference type="CDD" id="cd09008">
    <property type="entry name" value="MTAN"/>
    <property type="match status" value="1"/>
</dbReference>
<evidence type="ECO:0000313" key="8">
    <source>
        <dbReference type="EMBL" id="ANF57707.1"/>
    </source>
</evidence>
<comment type="catalytic activity">
    <reaction evidence="6">
        <text>S-methyl-5'-thioadenosine + H2O = 5-(methylsulfanyl)-D-ribose + adenine</text>
        <dbReference type="Rhea" id="RHEA:13617"/>
        <dbReference type="ChEBI" id="CHEBI:15377"/>
        <dbReference type="ChEBI" id="CHEBI:16708"/>
        <dbReference type="ChEBI" id="CHEBI:17509"/>
        <dbReference type="ChEBI" id="CHEBI:78440"/>
        <dbReference type="EC" id="3.2.2.9"/>
    </reaction>
</comment>
<dbReference type="HAMAP" id="MF_01684">
    <property type="entry name" value="Salvage_MtnN"/>
    <property type="match status" value="1"/>
</dbReference>
<evidence type="ECO:0000256" key="1">
    <source>
        <dbReference type="ARBA" id="ARBA00004945"/>
    </source>
</evidence>
<keyword evidence="9" id="KW-1185">Reference proteome</keyword>
<accession>A0A172YES9</accession>
<dbReference type="KEGG" id="haa:A5892_09710"/>
<evidence type="ECO:0000256" key="4">
    <source>
        <dbReference type="ARBA" id="ARBA00023167"/>
    </source>
</evidence>
<comment type="catalytic activity">
    <reaction evidence="5">
        <text>5'-deoxyadenosine + H2O = 5-deoxy-D-ribose + adenine</text>
        <dbReference type="Rhea" id="RHEA:29859"/>
        <dbReference type="ChEBI" id="CHEBI:15377"/>
        <dbReference type="ChEBI" id="CHEBI:16708"/>
        <dbReference type="ChEBI" id="CHEBI:17319"/>
        <dbReference type="ChEBI" id="CHEBI:149540"/>
        <dbReference type="EC" id="3.2.2.9"/>
    </reaction>
    <physiologicalReaction direction="left-to-right" evidence="5">
        <dbReference type="Rhea" id="RHEA:29860"/>
    </physiologicalReaction>
</comment>
<dbReference type="InterPro" id="IPR000845">
    <property type="entry name" value="Nucleoside_phosphorylase_d"/>
</dbReference>
<comment type="catalytic activity">
    <reaction evidence="6">
        <text>S-adenosyl-L-homocysteine + H2O = S-(5-deoxy-D-ribos-5-yl)-L-homocysteine + adenine</text>
        <dbReference type="Rhea" id="RHEA:17805"/>
        <dbReference type="ChEBI" id="CHEBI:15377"/>
        <dbReference type="ChEBI" id="CHEBI:16708"/>
        <dbReference type="ChEBI" id="CHEBI:57856"/>
        <dbReference type="ChEBI" id="CHEBI:58195"/>
        <dbReference type="EC" id="3.2.2.9"/>
    </reaction>
</comment>
<evidence type="ECO:0000313" key="9">
    <source>
        <dbReference type="Proteomes" id="UP000077875"/>
    </source>
</evidence>
<dbReference type="RefSeq" id="WP_064122635.1">
    <property type="nucleotide sequence ID" value="NZ_CP015243.1"/>
</dbReference>
<dbReference type="GO" id="GO:0019284">
    <property type="term" value="P:L-methionine salvage from S-adenosylmethionine"/>
    <property type="evidence" value="ECO:0007669"/>
    <property type="project" value="TreeGrafter"/>
</dbReference>
<dbReference type="GO" id="GO:0009164">
    <property type="term" value="P:nucleoside catabolic process"/>
    <property type="evidence" value="ECO:0007669"/>
    <property type="project" value="InterPro"/>
</dbReference>
<keyword evidence="2 6" id="KW-0028">Amino-acid biosynthesis</keyword>
<dbReference type="EC" id="3.2.2.9" evidence="6"/>
<keyword evidence="4 6" id="KW-0486">Methionine biosynthesis</keyword>
<dbReference type="UniPathway" id="UPA00904">
    <property type="reaction ID" value="UER00871"/>
</dbReference>
<evidence type="ECO:0000259" key="7">
    <source>
        <dbReference type="Pfam" id="PF01048"/>
    </source>
</evidence>
<organism evidence="8 9">
    <name type="scientific">Halotalea alkalilenta</name>
    <dbReference type="NCBI Taxonomy" id="376489"/>
    <lineage>
        <taxon>Bacteria</taxon>
        <taxon>Pseudomonadati</taxon>
        <taxon>Pseudomonadota</taxon>
        <taxon>Gammaproteobacteria</taxon>
        <taxon>Oceanospirillales</taxon>
        <taxon>Halomonadaceae</taxon>
        <taxon>Halotalea</taxon>
    </lineage>
</organism>
<feature type="domain" description="Nucleoside phosphorylase" evidence="7">
    <location>
        <begin position="9"/>
        <end position="234"/>
    </location>
</feature>
<evidence type="ECO:0000256" key="2">
    <source>
        <dbReference type="ARBA" id="ARBA00022605"/>
    </source>
</evidence>
<evidence type="ECO:0000256" key="6">
    <source>
        <dbReference type="HAMAP-Rule" id="MF_01684"/>
    </source>
</evidence>
<keyword evidence="3 6" id="KW-0378">Hydrolase</keyword>
<dbReference type="EMBL" id="CP015243">
    <property type="protein sequence ID" value="ANF57707.1"/>
    <property type="molecule type" value="Genomic_DNA"/>
</dbReference>
<dbReference type="GO" id="GO:0008930">
    <property type="term" value="F:methylthioadenosine nucleosidase activity"/>
    <property type="evidence" value="ECO:0007669"/>
    <property type="project" value="UniProtKB-UniRule"/>
</dbReference>
<dbReference type="STRING" id="376489.A5892_09710"/>
<dbReference type="NCBIfam" id="NF004079">
    <property type="entry name" value="PRK05584.1"/>
    <property type="match status" value="1"/>
</dbReference>
<evidence type="ECO:0000256" key="5">
    <source>
        <dbReference type="ARBA" id="ARBA00050313"/>
    </source>
</evidence>
<gene>
    <name evidence="6" type="primary">mtnN</name>
    <name evidence="8" type="ORF">A5892_09710</name>
</gene>
<feature type="binding site" evidence="6">
    <location>
        <position position="159"/>
    </location>
    <ligand>
        <name>substrate</name>
    </ligand>
</feature>
<dbReference type="InterPro" id="IPR010049">
    <property type="entry name" value="MTA_SAH_Nsdase"/>
</dbReference>
<proteinExistence type="inferred from homology"/>
<comment type="function">
    <text evidence="6">Catalyzes the irreversible cleavage of the glycosidic bond in both 5'-methylthioadenosine (MTA) and S-adenosylhomocysteine (SAH/AdoHcy) to adenine and the corresponding thioribose, 5'-methylthioribose and S-ribosylhomocysteine, respectively. Also cleaves 5'-deoxyadenosine, a toxic by-product of radical S-adenosylmethionine (SAM) enzymes, into 5-deoxyribose and adenine.</text>
</comment>
<protein>
    <recommendedName>
        <fullName evidence="6">5'-methylthioadenosine/S-adenosylhomocysteine nucleosidase</fullName>
        <shortName evidence="6">MTA/SAH nucleosidase</shortName>
        <shortName evidence="6">MTAN</shortName>
        <ecNumber evidence="6">3.2.2.9</ecNumber>
    </recommendedName>
    <alternativeName>
        <fullName evidence="6">5'-deoxyadenosine nucleosidase</fullName>
        <shortName evidence="6">DOA nucleosidase</shortName>
        <shortName evidence="6">dAdo nucleosidase</shortName>
    </alternativeName>
    <alternativeName>
        <fullName evidence="6">5'-methylthioadenosine nucleosidase</fullName>
        <shortName evidence="6">MTA nucleosidase</shortName>
    </alternativeName>
    <alternativeName>
        <fullName evidence="6">S-adenosylhomocysteine nucleosidase</fullName>
        <shortName evidence="6">AdoHcy nucleosidase</shortName>
        <shortName evidence="6">SAH nucleosidase</shortName>
        <shortName evidence="6">SRH nucleosidase</shortName>
    </alternativeName>
</protein>
<name>A0A172YES9_9GAMM</name>
<sequence>MAASSGVQVALIGAMAQEVDALLTHLERGERLEHGGSTFHLGRLRGIEVVVLESGIGKVNAAIATTLAFERFAPRAVINVGSAGGFGDRLAIGDVVISSEVCHHDVDVTPFGYALGQVPGMPARFAADPRLVALAREALEGLDGITAHEGLIGSGDVFVAGGAVVASLRSRFPEMIAAEMEAAAVAQTCHRHGCPFVVTRAVSDLPEREANSVDFETFLGIAAANSARMVASMLERLD</sequence>
<dbReference type="InterPro" id="IPR035994">
    <property type="entry name" value="Nucleoside_phosphorylase_sf"/>
</dbReference>
<comment type="pathway">
    <text evidence="1 6">Amino-acid biosynthesis; L-methionine biosynthesis via salvage pathway; S-methyl-5-thio-alpha-D-ribose 1-phosphate from S-methyl-5'-thioadenosine (hydrolase route): step 1/2.</text>
</comment>
<feature type="binding site" evidence="6">
    <location>
        <position position="84"/>
    </location>
    <ligand>
        <name>substrate</name>
    </ligand>
</feature>
<dbReference type="AlphaFoldDB" id="A0A172YES9"/>